<keyword evidence="2" id="KW-1185">Reference proteome</keyword>
<dbReference type="Proteomes" id="UP000032544">
    <property type="component" value="Unassembled WGS sequence"/>
</dbReference>
<reference evidence="1 2" key="1">
    <citation type="submission" date="2014-09" db="EMBL/GenBank/DDBJ databases">
        <title>Draft Genome Sequence of Draconibacterium sp. JN14CK-3.</title>
        <authorList>
            <person name="Dong C."/>
            <person name="Lai Q."/>
            <person name="Shao Z."/>
        </authorList>
    </citation>
    <scope>NUCLEOTIDE SEQUENCE [LARGE SCALE GENOMIC DNA]</scope>
    <source>
        <strain evidence="1 2">JN14CK-3</strain>
    </source>
</reference>
<dbReference type="OrthoDB" id="978645at2"/>
<accession>A0A0D8JF83</accession>
<dbReference type="STRING" id="1544798.LH29_07305"/>
<gene>
    <name evidence="1" type="ORF">LH29_07305</name>
</gene>
<proteinExistence type="predicted"/>
<name>A0A0D8JF83_9BACT</name>
<dbReference type="AlphaFoldDB" id="A0A0D8JF83"/>
<dbReference type="RefSeq" id="WP_045028884.1">
    <property type="nucleotide sequence ID" value="NZ_CAJXKZ010000002.1"/>
</dbReference>
<sequence length="149" mass="16342">MKKTMVKFIAVLAIVIGGVVSSNAQELGVRFGDISGGNVAIDGIFSTGQFSRIHADVSFGDGVGIDLLWDFLYRPLSGEAFNWYVGVGPYMWIDDPFWLGAIGEIGLEYHFNSIPIALGVDWRPALSIIEDTDFHAKGFGFNVRYVFGQ</sequence>
<evidence type="ECO:0000313" key="1">
    <source>
        <dbReference type="EMBL" id="KJF45191.1"/>
    </source>
</evidence>
<evidence type="ECO:0000313" key="2">
    <source>
        <dbReference type="Proteomes" id="UP000032544"/>
    </source>
</evidence>
<comment type="caution">
    <text evidence="1">The sequence shown here is derived from an EMBL/GenBank/DDBJ whole genome shotgun (WGS) entry which is preliminary data.</text>
</comment>
<dbReference type="EMBL" id="JRHC01000001">
    <property type="protein sequence ID" value="KJF45191.1"/>
    <property type="molecule type" value="Genomic_DNA"/>
</dbReference>
<protein>
    <submittedName>
        <fullName evidence="1">Outer membrane insertion C-signal</fullName>
    </submittedName>
</protein>
<organism evidence="1 2">
    <name type="scientific">Draconibacterium sediminis</name>
    <dbReference type="NCBI Taxonomy" id="1544798"/>
    <lineage>
        <taxon>Bacteria</taxon>
        <taxon>Pseudomonadati</taxon>
        <taxon>Bacteroidota</taxon>
        <taxon>Bacteroidia</taxon>
        <taxon>Marinilabiliales</taxon>
        <taxon>Prolixibacteraceae</taxon>
        <taxon>Draconibacterium</taxon>
    </lineage>
</organism>
<dbReference type="PATRIC" id="fig|1544798.3.peg.1465"/>